<accession>A0A9N9EF83</accession>
<evidence type="ECO:0000256" key="1">
    <source>
        <dbReference type="SAM" id="MobiDB-lite"/>
    </source>
</evidence>
<gene>
    <name evidence="2" type="ORF">AGERDE_LOCUS12401</name>
</gene>
<sequence length="133" mass="15105">MTQSPNSSLNNTPISNNQKNIFQTNFSLPTLFSNSSLKRAIITEVDPSQIELTNQNQENSKKKKSRHVLYNNNNKENRQVTRSMSLNNNIPTPQNFSQSHADYSSTSKNETNSLKISSEISSDDMEDMDDIDF</sequence>
<dbReference type="Proteomes" id="UP000789831">
    <property type="component" value="Unassembled WGS sequence"/>
</dbReference>
<dbReference type="AlphaFoldDB" id="A0A9N9EF83"/>
<proteinExistence type="predicted"/>
<feature type="non-terminal residue" evidence="2">
    <location>
        <position position="133"/>
    </location>
</feature>
<feature type="compositionally biased region" description="Polar residues" evidence="1">
    <location>
        <begin position="70"/>
        <end position="115"/>
    </location>
</feature>
<keyword evidence="3" id="KW-1185">Reference proteome</keyword>
<evidence type="ECO:0000313" key="2">
    <source>
        <dbReference type="EMBL" id="CAG8674413.1"/>
    </source>
</evidence>
<organism evidence="2 3">
    <name type="scientific">Ambispora gerdemannii</name>
    <dbReference type="NCBI Taxonomy" id="144530"/>
    <lineage>
        <taxon>Eukaryota</taxon>
        <taxon>Fungi</taxon>
        <taxon>Fungi incertae sedis</taxon>
        <taxon>Mucoromycota</taxon>
        <taxon>Glomeromycotina</taxon>
        <taxon>Glomeromycetes</taxon>
        <taxon>Archaeosporales</taxon>
        <taxon>Ambisporaceae</taxon>
        <taxon>Ambispora</taxon>
    </lineage>
</organism>
<dbReference type="EMBL" id="CAJVPL010008455">
    <property type="protein sequence ID" value="CAG8674413.1"/>
    <property type="molecule type" value="Genomic_DNA"/>
</dbReference>
<feature type="region of interest" description="Disordered" evidence="1">
    <location>
        <begin position="52"/>
        <end position="133"/>
    </location>
</feature>
<feature type="compositionally biased region" description="Acidic residues" evidence="1">
    <location>
        <begin position="121"/>
        <end position="133"/>
    </location>
</feature>
<comment type="caution">
    <text evidence="2">The sequence shown here is derived from an EMBL/GenBank/DDBJ whole genome shotgun (WGS) entry which is preliminary data.</text>
</comment>
<name>A0A9N9EF83_9GLOM</name>
<reference evidence="2" key="1">
    <citation type="submission" date="2021-06" db="EMBL/GenBank/DDBJ databases">
        <authorList>
            <person name="Kallberg Y."/>
            <person name="Tangrot J."/>
            <person name="Rosling A."/>
        </authorList>
    </citation>
    <scope>NUCLEOTIDE SEQUENCE</scope>
    <source>
        <strain evidence="2">MT106</strain>
    </source>
</reference>
<evidence type="ECO:0000313" key="3">
    <source>
        <dbReference type="Proteomes" id="UP000789831"/>
    </source>
</evidence>
<protein>
    <submittedName>
        <fullName evidence="2">12642_t:CDS:1</fullName>
    </submittedName>
</protein>